<accession>D6E7F0</accession>
<organism evidence="10 11">
    <name type="scientific">Gordonibacter pamelaeae 7-10-1-b</name>
    <dbReference type="NCBI Taxonomy" id="657308"/>
    <lineage>
        <taxon>Bacteria</taxon>
        <taxon>Bacillati</taxon>
        <taxon>Actinomycetota</taxon>
        <taxon>Coriobacteriia</taxon>
        <taxon>Eggerthellales</taxon>
        <taxon>Eggerthellaceae</taxon>
        <taxon>Gordonibacter</taxon>
    </lineage>
</organism>
<dbReference type="EMBL" id="FP929047">
    <property type="protein sequence ID" value="CBL03647.1"/>
    <property type="molecule type" value="Genomic_DNA"/>
</dbReference>
<gene>
    <name evidence="10" type="ORF">GPA_08500</name>
</gene>
<keyword evidence="2" id="KW-0813">Transport</keyword>
<evidence type="ECO:0000256" key="8">
    <source>
        <dbReference type="SAM" id="Phobius"/>
    </source>
</evidence>
<evidence type="ECO:0000256" key="1">
    <source>
        <dbReference type="ARBA" id="ARBA00004196"/>
    </source>
</evidence>
<dbReference type="PATRIC" id="fig|657308.3.peg.420"/>
<feature type="domain" description="Tetrahaem cytochrome" evidence="9">
    <location>
        <begin position="186"/>
        <end position="237"/>
    </location>
</feature>
<dbReference type="InterPro" id="IPR012286">
    <property type="entry name" value="Tetrahaem_cytochrome"/>
</dbReference>
<dbReference type="InterPro" id="IPR036280">
    <property type="entry name" value="Multihaem_cyt_sf"/>
</dbReference>
<protein>
    <recommendedName>
        <fullName evidence="9">Tetrahaem cytochrome domain-containing protein</fullName>
    </recommendedName>
</protein>
<keyword evidence="6" id="KW-0408">Iron</keyword>
<evidence type="ECO:0000256" key="2">
    <source>
        <dbReference type="ARBA" id="ARBA00022448"/>
    </source>
</evidence>
<keyword evidence="5" id="KW-0249">Electron transport</keyword>
<evidence type="ECO:0000256" key="3">
    <source>
        <dbReference type="ARBA" id="ARBA00022617"/>
    </source>
</evidence>
<keyword evidence="8" id="KW-0812">Transmembrane</keyword>
<keyword evidence="11" id="KW-1185">Reference proteome</keyword>
<dbReference type="GO" id="GO:0046872">
    <property type="term" value="F:metal ion binding"/>
    <property type="evidence" value="ECO:0007669"/>
    <property type="project" value="UniProtKB-KW"/>
</dbReference>
<dbReference type="Gene3D" id="1.10.1130.10">
    <property type="entry name" value="Flavocytochrome C3, Chain A"/>
    <property type="match status" value="1"/>
</dbReference>
<keyword evidence="8" id="KW-0472">Membrane</keyword>
<reference evidence="10 11" key="1">
    <citation type="submission" date="2010-03" db="EMBL/GenBank/DDBJ databases">
        <title>The genome sequence of Gordonibacter pamelaeae 7-10-1-bT.</title>
        <authorList>
            <consortium name="metaHIT consortium -- http://www.metahit.eu/"/>
            <person name="Pajon A."/>
            <person name="Turner K."/>
            <person name="Parkhill J."/>
            <person name="Timmis K."/>
            <person name="Oxley A."/>
            <person name="Wurdemann D."/>
        </authorList>
    </citation>
    <scope>NUCLEOTIDE SEQUENCE [LARGE SCALE GENOMIC DNA]</scope>
    <source>
        <strain evidence="11">7-10-1-b</strain>
    </source>
</reference>
<proteinExistence type="predicted"/>
<evidence type="ECO:0000259" key="9">
    <source>
        <dbReference type="Pfam" id="PF14537"/>
    </source>
</evidence>
<comment type="subcellular location">
    <subcellularLocation>
        <location evidence="1">Cell envelope</location>
    </subcellularLocation>
</comment>
<evidence type="ECO:0000313" key="10">
    <source>
        <dbReference type="EMBL" id="CBL03647.1"/>
    </source>
</evidence>
<feature type="region of interest" description="Disordered" evidence="7">
    <location>
        <begin position="1"/>
        <end position="46"/>
    </location>
</feature>
<dbReference type="Pfam" id="PF14537">
    <property type="entry name" value="Cytochrom_c3_2"/>
    <property type="match status" value="1"/>
</dbReference>
<dbReference type="Proteomes" id="UP000008805">
    <property type="component" value="Chromosome"/>
</dbReference>
<feature type="compositionally biased region" description="Basic and acidic residues" evidence="7">
    <location>
        <begin position="1"/>
        <end position="12"/>
    </location>
</feature>
<dbReference type="SUPFAM" id="SSF48695">
    <property type="entry name" value="Multiheme cytochromes"/>
    <property type="match status" value="1"/>
</dbReference>
<keyword evidence="8" id="KW-1133">Transmembrane helix</keyword>
<evidence type="ECO:0000256" key="7">
    <source>
        <dbReference type="SAM" id="MobiDB-lite"/>
    </source>
</evidence>
<feature type="transmembrane region" description="Helical" evidence="8">
    <location>
        <begin position="54"/>
        <end position="73"/>
    </location>
</feature>
<keyword evidence="4" id="KW-0479">Metal-binding</keyword>
<reference evidence="10 11" key="2">
    <citation type="submission" date="2010-03" db="EMBL/GenBank/DDBJ databases">
        <authorList>
            <person name="Pajon A."/>
        </authorList>
    </citation>
    <scope>NUCLEOTIDE SEQUENCE [LARGE SCALE GENOMIC DNA]</scope>
    <source>
        <strain evidence="11">7-10-1-b</strain>
    </source>
</reference>
<evidence type="ECO:0000256" key="5">
    <source>
        <dbReference type="ARBA" id="ARBA00022982"/>
    </source>
</evidence>
<sequence>MEMSEEETKVEAATEAAATEDSTTDVETTDEAVKAEGAEAGEAAPKKKGKKWPIVVGVVAVVLIAAGAGFWVWHEQPSFCNAICHTPMDPYLPTYEAEPGQAAVDKWGNDVEDASSMMAAAHRVSKDQGGAEATCMSCHVPTIGEQVAEGMAWITGNYYYPLEERDVDQLVEARGLESGDEFCLNESCHNLTREDLKQATSELGQYNPHQPQHGEQECSSCHKAHRASVNACTQCHSESYVPEGWLTYQQANKLNAA</sequence>
<dbReference type="KEGG" id="gpa:GPA_08500"/>
<dbReference type="HOGENOM" id="CLU_107073_0_0_11"/>
<keyword evidence="3" id="KW-0349">Heme</keyword>
<name>D6E7F0_9ACTN</name>
<evidence type="ECO:0000256" key="4">
    <source>
        <dbReference type="ARBA" id="ARBA00022723"/>
    </source>
</evidence>
<evidence type="ECO:0000256" key="6">
    <source>
        <dbReference type="ARBA" id="ARBA00023004"/>
    </source>
</evidence>
<evidence type="ECO:0000313" key="11">
    <source>
        <dbReference type="Proteomes" id="UP000008805"/>
    </source>
</evidence>
<dbReference type="GO" id="GO:0030313">
    <property type="term" value="C:cell envelope"/>
    <property type="evidence" value="ECO:0007669"/>
    <property type="project" value="UniProtKB-SubCell"/>
</dbReference>
<dbReference type="AlphaFoldDB" id="D6E7F0"/>